<dbReference type="Proteomes" id="UP000682733">
    <property type="component" value="Unassembled WGS sequence"/>
</dbReference>
<dbReference type="EMBL" id="CAJNOK010040886">
    <property type="protein sequence ID" value="CAF1554103.1"/>
    <property type="molecule type" value="Genomic_DNA"/>
</dbReference>
<feature type="compositionally biased region" description="Low complexity" evidence="1">
    <location>
        <begin position="1"/>
        <end position="17"/>
    </location>
</feature>
<comment type="caution">
    <text evidence="3">The sequence shown here is derived from an EMBL/GenBank/DDBJ whole genome shotgun (WGS) entry which is preliminary data.</text>
</comment>
<feature type="region of interest" description="Disordered" evidence="1">
    <location>
        <begin position="1"/>
        <end position="54"/>
    </location>
</feature>
<sequence>MNGVRQQQTTAAKQTKQTPPPATRTPPRTRAIAKKQTATIAVPAAQSKTKLKPKMSAEIKQLLQNQ</sequence>
<evidence type="ECO:0000256" key="1">
    <source>
        <dbReference type="SAM" id="MobiDB-lite"/>
    </source>
</evidence>
<name>A0A8S2UHG8_9BILA</name>
<feature type="non-terminal residue" evidence="3">
    <location>
        <position position="66"/>
    </location>
</feature>
<evidence type="ECO:0000313" key="3">
    <source>
        <dbReference type="EMBL" id="CAF4344748.1"/>
    </source>
</evidence>
<protein>
    <submittedName>
        <fullName evidence="3">Uncharacterized protein</fullName>
    </submittedName>
</protein>
<dbReference type="AlphaFoldDB" id="A0A8S2UHG8"/>
<dbReference type="EMBL" id="CAJOBA010063392">
    <property type="protein sequence ID" value="CAF4344748.1"/>
    <property type="molecule type" value="Genomic_DNA"/>
</dbReference>
<organism evidence="3 4">
    <name type="scientific">Didymodactylos carnosus</name>
    <dbReference type="NCBI Taxonomy" id="1234261"/>
    <lineage>
        <taxon>Eukaryota</taxon>
        <taxon>Metazoa</taxon>
        <taxon>Spiralia</taxon>
        <taxon>Gnathifera</taxon>
        <taxon>Rotifera</taxon>
        <taxon>Eurotatoria</taxon>
        <taxon>Bdelloidea</taxon>
        <taxon>Philodinida</taxon>
        <taxon>Philodinidae</taxon>
        <taxon>Didymodactylos</taxon>
    </lineage>
</organism>
<proteinExistence type="predicted"/>
<gene>
    <name evidence="2" type="ORF">OVA965_LOCUS39456</name>
    <name evidence="3" type="ORF">TMI583_LOCUS40763</name>
</gene>
<evidence type="ECO:0000313" key="4">
    <source>
        <dbReference type="Proteomes" id="UP000682733"/>
    </source>
</evidence>
<dbReference type="Proteomes" id="UP000677228">
    <property type="component" value="Unassembled WGS sequence"/>
</dbReference>
<reference evidence="3" key="1">
    <citation type="submission" date="2021-02" db="EMBL/GenBank/DDBJ databases">
        <authorList>
            <person name="Nowell W R."/>
        </authorList>
    </citation>
    <scope>NUCLEOTIDE SEQUENCE</scope>
</reference>
<evidence type="ECO:0000313" key="2">
    <source>
        <dbReference type="EMBL" id="CAF1554103.1"/>
    </source>
</evidence>
<accession>A0A8S2UHG8</accession>